<comment type="similarity">
    <text evidence="2 10">Belongs to the class I-like SAM-binding methyltransferase superfamily. RsmB/NOP family.</text>
</comment>
<evidence type="ECO:0000256" key="6">
    <source>
        <dbReference type="ARBA" id="ARBA00022691"/>
    </source>
</evidence>
<keyword evidence="14" id="KW-1185">Reference proteome</keyword>
<comment type="caution">
    <text evidence="13">The sequence shown here is derived from an EMBL/GenBank/DDBJ whole genome shotgun (WGS) entry which is preliminary data.</text>
</comment>
<dbReference type="PANTHER" id="PTHR22807">
    <property type="entry name" value="NOP2 YEAST -RELATED NOL1/NOP2/FMU SUN DOMAIN-CONTAINING"/>
    <property type="match status" value="1"/>
</dbReference>
<feature type="binding site" evidence="10">
    <location>
        <position position="406"/>
    </location>
    <ligand>
        <name>S-adenosyl-L-methionine</name>
        <dbReference type="ChEBI" id="CHEBI:59789"/>
    </ligand>
</feature>
<dbReference type="GO" id="GO:0003723">
    <property type="term" value="F:RNA binding"/>
    <property type="evidence" value="ECO:0007669"/>
    <property type="project" value="UniProtKB-UniRule"/>
</dbReference>
<dbReference type="InterPro" id="IPR049560">
    <property type="entry name" value="MeTrfase_RsmB-F_NOP2_cat"/>
</dbReference>
<keyword evidence="8" id="KW-0539">Nucleus</keyword>
<dbReference type="GO" id="GO:0000463">
    <property type="term" value="P:maturation of LSU-rRNA from tricistronic rRNA transcript (SSU-rRNA, 5.8S rRNA, LSU-rRNA)"/>
    <property type="evidence" value="ECO:0007669"/>
    <property type="project" value="EnsemblFungi"/>
</dbReference>
<dbReference type="InterPro" id="IPR054728">
    <property type="entry name" value="RsmB-like_ferredoxin"/>
</dbReference>
<feature type="region of interest" description="Disordered" evidence="11">
    <location>
        <begin position="56"/>
        <end position="101"/>
    </location>
</feature>
<keyword evidence="6 10" id="KW-0949">S-adenosyl-L-methionine</keyword>
<evidence type="ECO:0000256" key="10">
    <source>
        <dbReference type="PROSITE-ProRule" id="PRU01023"/>
    </source>
</evidence>
<reference evidence="14" key="1">
    <citation type="journal article" date="2016" name="Nat. Commun.">
        <title>Genome analysis of three Pneumocystis species reveals adaptation mechanisms to life exclusively in mammalian hosts.</title>
        <authorList>
            <person name="Ma L."/>
            <person name="Chen Z."/>
            <person name="Huang D.W."/>
            <person name="Kutty G."/>
            <person name="Ishihara M."/>
            <person name="Wang H."/>
            <person name="Abouelleil A."/>
            <person name="Bishop L."/>
            <person name="Davey E."/>
            <person name="Deng R."/>
            <person name="Deng X."/>
            <person name="Fan L."/>
            <person name="Fantoni G."/>
            <person name="Fitzgerald M."/>
            <person name="Gogineni E."/>
            <person name="Goldberg J.M."/>
            <person name="Handley G."/>
            <person name="Hu X."/>
            <person name="Huber C."/>
            <person name="Jiao X."/>
            <person name="Jones K."/>
            <person name="Levin J.Z."/>
            <person name="Liu Y."/>
            <person name="Macdonald P."/>
            <person name="Melnikov A."/>
            <person name="Raley C."/>
            <person name="Sassi M."/>
            <person name="Sherman B.T."/>
            <person name="Song X."/>
            <person name="Sykes S."/>
            <person name="Tran B."/>
            <person name="Walsh L."/>
            <person name="Xia Y."/>
            <person name="Yang J."/>
            <person name="Young S."/>
            <person name="Zeng Q."/>
            <person name="Zheng X."/>
            <person name="Stephens R."/>
            <person name="Nusbaum C."/>
            <person name="Birren B.W."/>
            <person name="Azadi P."/>
            <person name="Lempicki R.A."/>
            <person name="Cuomo C.A."/>
            <person name="Kovacs J.A."/>
        </authorList>
    </citation>
    <scope>NUCLEOTIDE SEQUENCE [LARGE SCALE GENOMIC DNA]</scope>
    <source>
        <strain evidence="14">B80</strain>
    </source>
</reference>
<dbReference type="PRINTS" id="PR02012">
    <property type="entry name" value="RCMTNOP2"/>
</dbReference>
<dbReference type="Proteomes" id="UP000054454">
    <property type="component" value="Unassembled WGS sequence"/>
</dbReference>
<gene>
    <name evidence="13" type="ORF">T552_02612</name>
</gene>
<dbReference type="GO" id="GO:0005730">
    <property type="term" value="C:nucleolus"/>
    <property type="evidence" value="ECO:0007669"/>
    <property type="project" value="UniProtKB-SubCell"/>
</dbReference>
<evidence type="ECO:0000313" key="14">
    <source>
        <dbReference type="Proteomes" id="UP000054454"/>
    </source>
</evidence>
<keyword evidence="3" id="KW-0690">Ribosome biogenesis</keyword>
<dbReference type="GO" id="GO:1902626">
    <property type="term" value="P:assembly of large subunit precursor of preribosome"/>
    <property type="evidence" value="ECO:0007669"/>
    <property type="project" value="EnsemblFungi"/>
</dbReference>
<feature type="active site" description="Nucleophile" evidence="10">
    <location>
        <position position="463"/>
    </location>
</feature>
<feature type="compositionally biased region" description="Polar residues" evidence="11">
    <location>
        <begin position="81"/>
        <end position="100"/>
    </location>
</feature>
<feature type="binding site" evidence="10">
    <location>
        <position position="362"/>
    </location>
    <ligand>
        <name>S-adenosyl-L-methionine</name>
        <dbReference type="ChEBI" id="CHEBI:59789"/>
    </ligand>
</feature>
<evidence type="ECO:0000256" key="4">
    <source>
        <dbReference type="ARBA" id="ARBA00022603"/>
    </source>
</evidence>
<dbReference type="GO" id="GO:0030687">
    <property type="term" value="C:preribosome, large subunit precursor"/>
    <property type="evidence" value="ECO:0007669"/>
    <property type="project" value="EnsemblFungi"/>
</dbReference>
<comment type="subcellular location">
    <subcellularLocation>
        <location evidence="1">Nucleus</location>
        <location evidence="1">Nucleolus</location>
    </subcellularLocation>
</comment>
<dbReference type="Pfam" id="PF01189">
    <property type="entry name" value="Methyltr_RsmB-F"/>
    <property type="match status" value="1"/>
</dbReference>
<evidence type="ECO:0000256" key="11">
    <source>
        <dbReference type="SAM" id="MobiDB-lite"/>
    </source>
</evidence>
<dbReference type="InterPro" id="IPR001678">
    <property type="entry name" value="MeTrfase_RsmB-F_NOP2_dom"/>
</dbReference>
<sequence>MVIQQRNKHGETSLKESIEKHEIQYRRISNKRSFDGKSQVFKRKKAKLKKKNKIIAEKNEKLSHSAGTNESKLHLEDESSVTDFSSNQDNFENSKDSSFSDTDEVYCSLSEDSNDFYKEYMFSDYKNEKRSDSDSIASEKMNIVLNTESNQGKSIDLSIDRELSVSSPSEDEINQKKQDYDHQFLKTRIQKTIHLLSNFKNFSEKKKSRSEYIEQLLEDICKYYGYSRFLAEKLFNIFNVQEAFEFFEANEVPRPITIRTNTLKTTRRDLINALMNRGVNLEPIEKWTKVGIQIFESQVPIGATPEYLSGKYAIQAASSFLPIIALSPQVNERILDMSAAPGGKTTHIAALQKNTGVIFANDLSKDRIKSLVANIHRLGVKNTIVCRHDGRDFPKVMGGFDRVLLDSPCSGTGIISKDQSIKIKKTEKDFDILSHLQRQLILSAIDSVDANSKTGGYIVYSTCSVTIDENEMVIDYALKKRPNTKLVDTGLSFGMDGFTRFRDKVFNPKMNLCKRYYPHVHNLDGFFIAKLKKISNKLPQNLDENIINHDKTIPQKLDDDIKFDELDDKLIERSRIRLLKKKGIKPRKANKKDKSK</sequence>
<dbReference type="RefSeq" id="XP_018224939.1">
    <property type="nucleotide sequence ID" value="XM_018371145.1"/>
</dbReference>
<name>A0A0W4ZE01_PNEC8</name>
<protein>
    <recommendedName>
        <fullName evidence="9">Nucleolar protein 2</fullName>
    </recommendedName>
</protein>
<dbReference type="InterPro" id="IPR023273">
    <property type="entry name" value="RCMT_NOP2"/>
</dbReference>
<evidence type="ECO:0000256" key="1">
    <source>
        <dbReference type="ARBA" id="ARBA00004604"/>
    </source>
</evidence>
<dbReference type="NCBIfam" id="TIGR00446">
    <property type="entry name" value="nop2p"/>
    <property type="match status" value="1"/>
</dbReference>
<keyword evidence="7 10" id="KW-0694">RNA-binding</keyword>
<dbReference type="Gene3D" id="3.30.70.1170">
    <property type="entry name" value="Sun protein, domain 3"/>
    <property type="match status" value="1"/>
</dbReference>
<evidence type="ECO:0000259" key="12">
    <source>
        <dbReference type="PROSITE" id="PS51686"/>
    </source>
</evidence>
<dbReference type="Pfam" id="PF22458">
    <property type="entry name" value="RsmF-B_ferredox"/>
    <property type="match status" value="1"/>
</dbReference>
<dbReference type="PROSITE" id="PS51686">
    <property type="entry name" value="SAM_MT_RSMB_NOP"/>
    <property type="match status" value="1"/>
</dbReference>
<dbReference type="PRINTS" id="PR02008">
    <property type="entry name" value="RCMTFAMILY"/>
</dbReference>
<evidence type="ECO:0000256" key="9">
    <source>
        <dbReference type="ARBA" id="ARBA00082314"/>
    </source>
</evidence>
<feature type="binding site" evidence="10">
    <location>
        <begin position="338"/>
        <end position="344"/>
    </location>
    <ligand>
        <name>S-adenosyl-L-methionine</name>
        <dbReference type="ChEBI" id="CHEBI:59789"/>
    </ligand>
</feature>
<dbReference type="InterPro" id="IPR023267">
    <property type="entry name" value="RCMT"/>
</dbReference>
<dbReference type="GO" id="GO:0070475">
    <property type="term" value="P:rRNA base methylation"/>
    <property type="evidence" value="ECO:0007669"/>
    <property type="project" value="EnsemblFungi"/>
</dbReference>
<dbReference type="SUPFAM" id="SSF53335">
    <property type="entry name" value="S-adenosyl-L-methionine-dependent methyltransferases"/>
    <property type="match status" value="1"/>
</dbReference>
<feature type="domain" description="SAM-dependent MTase RsmB/NOP-type" evidence="12">
    <location>
        <begin position="246"/>
        <end position="534"/>
    </location>
</feature>
<proteinExistence type="inferred from homology"/>
<dbReference type="GeneID" id="28937348"/>
<dbReference type="InterPro" id="IPR029063">
    <property type="entry name" value="SAM-dependent_MTases_sf"/>
</dbReference>
<evidence type="ECO:0000256" key="2">
    <source>
        <dbReference type="ARBA" id="ARBA00007494"/>
    </source>
</evidence>
<organism evidence="13 14">
    <name type="scientific">Pneumocystis carinii (strain B80)</name>
    <name type="common">Rat pneumocystis pneumonia agent</name>
    <name type="synonym">Pneumocystis carinii f. sp. carinii</name>
    <dbReference type="NCBI Taxonomy" id="1408658"/>
    <lineage>
        <taxon>Eukaryota</taxon>
        <taxon>Fungi</taxon>
        <taxon>Dikarya</taxon>
        <taxon>Ascomycota</taxon>
        <taxon>Taphrinomycotina</taxon>
        <taxon>Pneumocystomycetes</taxon>
        <taxon>Pneumocystaceae</taxon>
        <taxon>Pneumocystis</taxon>
    </lineage>
</organism>
<dbReference type="VEuPathDB" id="FungiDB:T552_02612"/>
<accession>A0A0W4ZE01</accession>
<keyword evidence="5 10" id="KW-0808">Transferase</keyword>
<dbReference type="InterPro" id="IPR011023">
    <property type="entry name" value="Nop2p"/>
</dbReference>
<feature type="binding site" evidence="10">
    <location>
        <position position="389"/>
    </location>
    <ligand>
        <name>S-adenosyl-L-methionine</name>
        <dbReference type="ChEBI" id="CHEBI:59789"/>
    </ligand>
</feature>
<evidence type="ECO:0000256" key="7">
    <source>
        <dbReference type="ARBA" id="ARBA00022884"/>
    </source>
</evidence>
<dbReference type="FunFam" id="3.30.70.1170:FF:000001">
    <property type="entry name" value="Ribosomal RNA methyltransferase Nop2"/>
    <property type="match status" value="1"/>
</dbReference>
<evidence type="ECO:0000256" key="8">
    <source>
        <dbReference type="ARBA" id="ARBA00023242"/>
    </source>
</evidence>
<evidence type="ECO:0000313" key="13">
    <source>
        <dbReference type="EMBL" id="KTW26604.1"/>
    </source>
</evidence>
<dbReference type="OrthoDB" id="427002at2759"/>
<dbReference type="PANTHER" id="PTHR22807:SF30">
    <property type="entry name" value="28S RRNA (CYTOSINE(4447)-C(5))-METHYLTRANSFERASE-RELATED"/>
    <property type="match status" value="1"/>
</dbReference>
<dbReference type="Gene3D" id="3.40.50.150">
    <property type="entry name" value="Vaccinia Virus protein VP39"/>
    <property type="match status" value="1"/>
</dbReference>
<dbReference type="GO" id="GO:0009383">
    <property type="term" value="F:rRNA (cytosine-C5-)-methyltransferase activity"/>
    <property type="evidence" value="ECO:0007669"/>
    <property type="project" value="EnsemblFungi"/>
</dbReference>
<evidence type="ECO:0000256" key="3">
    <source>
        <dbReference type="ARBA" id="ARBA00022517"/>
    </source>
</evidence>
<dbReference type="EMBL" id="LFVZ01000012">
    <property type="protein sequence ID" value="KTW26604.1"/>
    <property type="molecule type" value="Genomic_DNA"/>
</dbReference>
<evidence type="ECO:0000256" key="5">
    <source>
        <dbReference type="ARBA" id="ARBA00022679"/>
    </source>
</evidence>
<dbReference type="AlphaFoldDB" id="A0A0W4ZE01"/>
<keyword evidence="4 10" id="KW-0489">Methyltransferase</keyword>